<name>A0A919TSF8_9ACTN</name>
<evidence type="ECO:0000313" key="2">
    <source>
        <dbReference type="EMBL" id="GIF20511.1"/>
    </source>
</evidence>
<proteinExistence type="predicted"/>
<evidence type="ECO:0000313" key="3">
    <source>
        <dbReference type="Proteomes" id="UP000623608"/>
    </source>
</evidence>
<dbReference type="SUPFAM" id="SSF46689">
    <property type="entry name" value="Homeodomain-like"/>
    <property type="match status" value="1"/>
</dbReference>
<keyword evidence="3" id="KW-1185">Reference proteome</keyword>
<dbReference type="EMBL" id="BOMY01000022">
    <property type="protein sequence ID" value="GIF20511.1"/>
    <property type="molecule type" value="Genomic_DNA"/>
</dbReference>
<sequence>MNRIGPGGVISIPGELCEASVKETQKASVKESHRVIGHGEVVRGAVRQFRLQGSVDMEMLATQLAVSRATLYRVAGSRDALLGNALWLLGDRLLARSRAARRQRGPDGVIEVSRRFAERLRAARSMRRFVGAEPQTAARVLFTPSGEVHRRAILAQRDIFVEAGAGRSSDDLFPLAFLYVRIMESVLYGELFSGRAVEFPTAERALRGLLPD</sequence>
<dbReference type="InterPro" id="IPR009057">
    <property type="entry name" value="Homeodomain-like_sf"/>
</dbReference>
<reference evidence="2" key="1">
    <citation type="submission" date="2021-01" db="EMBL/GenBank/DDBJ databases">
        <title>Whole genome shotgun sequence of Actinoplanes tereljensis NBRC 105297.</title>
        <authorList>
            <person name="Komaki H."/>
            <person name="Tamura T."/>
        </authorList>
    </citation>
    <scope>NUCLEOTIDE SEQUENCE</scope>
    <source>
        <strain evidence="2">NBRC 105297</strain>
    </source>
</reference>
<accession>A0A919TSF8</accession>
<evidence type="ECO:0000259" key="1">
    <source>
        <dbReference type="Pfam" id="PF18598"/>
    </source>
</evidence>
<comment type="caution">
    <text evidence="2">The sequence shown here is derived from an EMBL/GenBank/DDBJ whole genome shotgun (WGS) entry which is preliminary data.</text>
</comment>
<dbReference type="AlphaFoldDB" id="A0A919TSF8"/>
<dbReference type="Proteomes" id="UP000623608">
    <property type="component" value="Unassembled WGS sequence"/>
</dbReference>
<dbReference type="Gene3D" id="1.10.357.10">
    <property type="entry name" value="Tetracycline Repressor, domain 2"/>
    <property type="match status" value="1"/>
</dbReference>
<dbReference type="Pfam" id="PF18598">
    <property type="entry name" value="TetR_C_36"/>
    <property type="match status" value="1"/>
</dbReference>
<dbReference type="InterPro" id="IPR041485">
    <property type="entry name" value="TetR_C_36"/>
</dbReference>
<organism evidence="2 3">
    <name type="scientific">Paractinoplanes tereljensis</name>
    <dbReference type="NCBI Taxonomy" id="571912"/>
    <lineage>
        <taxon>Bacteria</taxon>
        <taxon>Bacillati</taxon>
        <taxon>Actinomycetota</taxon>
        <taxon>Actinomycetes</taxon>
        <taxon>Micromonosporales</taxon>
        <taxon>Micromonosporaceae</taxon>
        <taxon>Paractinoplanes</taxon>
    </lineage>
</organism>
<gene>
    <name evidence="2" type="ORF">Ate02nite_32410</name>
</gene>
<protein>
    <recommendedName>
        <fullName evidence="1">QsdR TetR regulatory C-terminal domain-containing protein</fullName>
    </recommendedName>
</protein>
<feature type="domain" description="QsdR TetR regulatory C-terminal" evidence="1">
    <location>
        <begin position="104"/>
        <end position="210"/>
    </location>
</feature>